<dbReference type="Gene3D" id="3.40.50.720">
    <property type="entry name" value="NAD(P)-binding Rossmann-like Domain"/>
    <property type="match status" value="2"/>
</dbReference>
<evidence type="ECO:0000313" key="4">
    <source>
        <dbReference type="Proteomes" id="UP000076874"/>
    </source>
</evidence>
<keyword evidence="2" id="KW-0560">Oxidoreductase</keyword>
<evidence type="ECO:0000256" key="2">
    <source>
        <dbReference type="ARBA" id="ARBA00023002"/>
    </source>
</evidence>
<evidence type="ECO:0000256" key="1">
    <source>
        <dbReference type="ARBA" id="ARBA00006484"/>
    </source>
</evidence>
<dbReference type="SUPFAM" id="SSF51735">
    <property type="entry name" value="NAD(P)-binding Rossmann-fold domains"/>
    <property type="match status" value="1"/>
</dbReference>
<keyword evidence="4" id="KW-1185">Reference proteome</keyword>
<gene>
    <name evidence="3" type="ORF">SPI_07975</name>
</gene>
<dbReference type="PRINTS" id="PR00081">
    <property type="entry name" value="GDHRDH"/>
</dbReference>
<dbReference type="InterPro" id="IPR036291">
    <property type="entry name" value="NAD(P)-bd_dom_sf"/>
</dbReference>
<dbReference type="STRING" id="1081102.A0A167P758"/>
<dbReference type="InterPro" id="IPR051122">
    <property type="entry name" value="SDR_DHRS6-like"/>
</dbReference>
<reference evidence="3 4" key="1">
    <citation type="journal article" date="2016" name="Genome Biol. Evol.">
        <title>Divergent and convergent evolution of fungal pathogenicity.</title>
        <authorList>
            <person name="Shang Y."/>
            <person name="Xiao G."/>
            <person name="Zheng P."/>
            <person name="Cen K."/>
            <person name="Zhan S."/>
            <person name="Wang C."/>
        </authorList>
    </citation>
    <scope>NUCLEOTIDE SEQUENCE [LARGE SCALE GENOMIC DNA]</scope>
    <source>
        <strain evidence="3 4">RCEF 264</strain>
    </source>
</reference>
<dbReference type="AlphaFoldDB" id="A0A167P758"/>
<dbReference type="Pfam" id="PF13561">
    <property type="entry name" value="adh_short_C2"/>
    <property type="match status" value="1"/>
</dbReference>
<proteinExistence type="inferred from homology"/>
<dbReference type="PANTHER" id="PTHR43477:SF1">
    <property type="entry name" value="DIHYDROANTICAPSIN 7-DEHYDROGENASE"/>
    <property type="match status" value="1"/>
</dbReference>
<dbReference type="InterPro" id="IPR002347">
    <property type="entry name" value="SDR_fam"/>
</dbReference>
<dbReference type="OrthoDB" id="294295at2759"/>
<dbReference type="GO" id="GO:0016491">
    <property type="term" value="F:oxidoreductase activity"/>
    <property type="evidence" value="ECO:0007669"/>
    <property type="project" value="UniProtKB-KW"/>
</dbReference>
<accession>A0A167P758</accession>
<evidence type="ECO:0000313" key="3">
    <source>
        <dbReference type="EMBL" id="OAA56364.1"/>
    </source>
</evidence>
<comment type="similarity">
    <text evidence="1">Belongs to the short-chain dehydrogenases/reductases (SDR) family.</text>
</comment>
<dbReference type="Proteomes" id="UP000076874">
    <property type="component" value="Unassembled WGS sequence"/>
</dbReference>
<dbReference type="PANTHER" id="PTHR43477">
    <property type="entry name" value="DIHYDROANTICAPSIN 7-DEHYDROGENASE"/>
    <property type="match status" value="1"/>
</dbReference>
<organism evidence="3 4">
    <name type="scientific">Niveomyces insectorum RCEF 264</name>
    <dbReference type="NCBI Taxonomy" id="1081102"/>
    <lineage>
        <taxon>Eukaryota</taxon>
        <taxon>Fungi</taxon>
        <taxon>Dikarya</taxon>
        <taxon>Ascomycota</taxon>
        <taxon>Pezizomycotina</taxon>
        <taxon>Sordariomycetes</taxon>
        <taxon>Hypocreomycetidae</taxon>
        <taxon>Hypocreales</taxon>
        <taxon>Cordycipitaceae</taxon>
        <taxon>Niveomyces</taxon>
    </lineage>
</organism>
<sequence>MGKYTDRLAGQKIVVIGGSTGIGYGAAAAFVAVGADVTIISSSQANVDAAVATLRQVEVEVKPQPGTAPPVRGVVADVRDEAAFTAALRALAPVDHGLAAELVGAGKRVRVNTVVPGLVQTPLWDKLGHSQEAQRQLFEQGGAKLSVGFVATPEHIAEAYLYTVRADYANGTVVLIDGGSSYVPTA</sequence>
<comment type="caution">
    <text evidence="3">The sequence shown here is derived from an EMBL/GenBank/DDBJ whole genome shotgun (WGS) entry which is preliminary data.</text>
</comment>
<name>A0A167P758_9HYPO</name>
<dbReference type="EMBL" id="AZHD01000017">
    <property type="protein sequence ID" value="OAA56364.1"/>
    <property type="molecule type" value="Genomic_DNA"/>
</dbReference>
<protein>
    <submittedName>
        <fullName evidence="3">Oxidoreductase</fullName>
    </submittedName>
</protein>